<dbReference type="InterPro" id="IPR021831">
    <property type="entry name" value="ParD-like"/>
</dbReference>
<keyword evidence="2" id="KW-1185">Reference proteome</keyword>
<proteinExistence type="predicted"/>
<dbReference type="Proteomes" id="UP001501337">
    <property type="component" value="Unassembled WGS sequence"/>
</dbReference>
<dbReference type="EMBL" id="BAABBO010000001">
    <property type="protein sequence ID" value="GAA3945606.1"/>
    <property type="molecule type" value="Genomic_DNA"/>
</dbReference>
<organism evidence="1 2">
    <name type="scientific">Allohahella marinimesophila</name>
    <dbReference type="NCBI Taxonomy" id="1054972"/>
    <lineage>
        <taxon>Bacteria</taxon>
        <taxon>Pseudomonadati</taxon>
        <taxon>Pseudomonadota</taxon>
        <taxon>Gammaproteobacteria</taxon>
        <taxon>Oceanospirillales</taxon>
        <taxon>Hahellaceae</taxon>
        <taxon>Allohahella</taxon>
    </lineage>
</organism>
<evidence type="ECO:0000313" key="1">
    <source>
        <dbReference type="EMBL" id="GAA3945606.1"/>
    </source>
</evidence>
<dbReference type="RefSeq" id="WP_344802184.1">
    <property type="nucleotide sequence ID" value="NZ_BAABBO010000001.1"/>
</dbReference>
<gene>
    <name evidence="1" type="ORF">GCM10022278_00980</name>
</gene>
<reference evidence="2" key="1">
    <citation type="journal article" date="2019" name="Int. J. Syst. Evol. Microbiol.">
        <title>The Global Catalogue of Microorganisms (GCM) 10K type strain sequencing project: providing services to taxonomists for standard genome sequencing and annotation.</title>
        <authorList>
            <consortium name="The Broad Institute Genomics Platform"/>
            <consortium name="The Broad Institute Genome Sequencing Center for Infectious Disease"/>
            <person name="Wu L."/>
            <person name="Ma J."/>
        </authorList>
    </citation>
    <scope>NUCLEOTIDE SEQUENCE [LARGE SCALE GENOMIC DNA]</scope>
    <source>
        <strain evidence="2">JCM 17555</strain>
    </source>
</reference>
<protein>
    <recommendedName>
        <fullName evidence="3">ParD-like antitoxin of type II toxin-antitoxin system</fullName>
    </recommendedName>
</protein>
<comment type="caution">
    <text evidence="1">The sequence shown here is derived from an EMBL/GenBank/DDBJ whole genome shotgun (WGS) entry which is preliminary data.</text>
</comment>
<name>A0ABP7NFI4_9GAMM</name>
<evidence type="ECO:0000313" key="2">
    <source>
        <dbReference type="Proteomes" id="UP001501337"/>
    </source>
</evidence>
<sequence length="136" mass="14663">MAKYSSPVRLQASLMQDAALTSVQEHRSTAQQIEYWASIGRTLCDRVNPEMLASLVSGMATLKVEQIGDVDVDPEDVFASLEADRESGALASAISELAPVRYQAAAGHPGLLERIDAEGVTLGRFVNGEFQVQRVS</sequence>
<dbReference type="Pfam" id="PF11903">
    <property type="entry name" value="ParD_like"/>
    <property type="match status" value="1"/>
</dbReference>
<evidence type="ECO:0008006" key="3">
    <source>
        <dbReference type="Google" id="ProtNLM"/>
    </source>
</evidence>
<accession>A0ABP7NFI4</accession>